<evidence type="ECO:0000256" key="3">
    <source>
        <dbReference type="ARBA" id="ARBA00012780"/>
    </source>
</evidence>
<dbReference type="STRING" id="1314781.A0A165Q0C5"/>
<dbReference type="Gene3D" id="2.70.98.30">
    <property type="entry name" value="Golgi alpha-mannosidase II, domain 4"/>
    <property type="match status" value="1"/>
</dbReference>
<dbReference type="PANTHER" id="PTHR31983:SF0">
    <property type="entry name" value="GLUCAN ENDO-1,3-BETA-D-GLUCOSIDASE 2"/>
    <property type="match status" value="1"/>
</dbReference>
<evidence type="ECO:0000256" key="4">
    <source>
        <dbReference type="ARBA" id="ARBA00022801"/>
    </source>
</evidence>
<dbReference type="InParanoid" id="A0A165Q0C5"/>
<feature type="chain" id="PRO_5007864445" description="glucan endo-1,3-beta-D-glucosidase" evidence="9">
    <location>
        <begin position="21"/>
        <end position="931"/>
    </location>
</feature>
<dbReference type="PROSITE" id="PS52008">
    <property type="entry name" value="GH81"/>
    <property type="match status" value="1"/>
</dbReference>
<comment type="similarity">
    <text evidence="2">Belongs to the glycosyl hydrolase 81 family.</text>
</comment>
<evidence type="ECO:0000256" key="8">
    <source>
        <dbReference type="ARBA" id="ARBA00023326"/>
    </source>
</evidence>
<dbReference type="EMBL" id="KV425886">
    <property type="protein sequence ID" value="KZW02911.1"/>
    <property type="molecule type" value="Genomic_DNA"/>
</dbReference>
<dbReference type="EC" id="3.2.1.39" evidence="3"/>
<organism evidence="12 13">
    <name type="scientific">Exidia glandulosa HHB12029</name>
    <dbReference type="NCBI Taxonomy" id="1314781"/>
    <lineage>
        <taxon>Eukaryota</taxon>
        <taxon>Fungi</taxon>
        <taxon>Dikarya</taxon>
        <taxon>Basidiomycota</taxon>
        <taxon>Agaricomycotina</taxon>
        <taxon>Agaricomycetes</taxon>
        <taxon>Auriculariales</taxon>
        <taxon>Exidiaceae</taxon>
        <taxon>Exidia</taxon>
    </lineage>
</organism>
<dbReference type="Proteomes" id="UP000077266">
    <property type="component" value="Unassembled WGS sequence"/>
</dbReference>
<keyword evidence="4 12" id="KW-0378">Hydrolase</keyword>
<feature type="signal peptide" evidence="9">
    <location>
        <begin position="1"/>
        <end position="20"/>
    </location>
</feature>
<dbReference type="Pfam" id="PF03639">
    <property type="entry name" value="Glyco_hydro_81"/>
    <property type="match status" value="1"/>
</dbReference>
<dbReference type="InterPro" id="IPR040451">
    <property type="entry name" value="GH81_N"/>
</dbReference>
<proteinExistence type="inferred from homology"/>
<keyword evidence="8" id="KW-0624">Polysaccharide degradation</keyword>
<dbReference type="GO" id="GO:0042973">
    <property type="term" value="F:glucan endo-1,3-beta-D-glucosidase activity"/>
    <property type="evidence" value="ECO:0007669"/>
    <property type="project" value="UniProtKB-EC"/>
</dbReference>
<evidence type="ECO:0000256" key="2">
    <source>
        <dbReference type="ARBA" id="ARBA00010730"/>
    </source>
</evidence>
<evidence type="ECO:0000259" key="10">
    <source>
        <dbReference type="Pfam" id="PF03639"/>
    </source>
</evidence>
<keyword evidence="6" id="KW-0326">Glycosidase</keyword>
<feature type="domain" description="Glycosyl hydrolase family 81 C-terminal" evidence="11">
    <location>
        <begin position="364"/>
        <end position="683"/>
    </location>
</feature>
<evidence type="ECO:0000256" key="9">
    <source>
        <dbReference type="SAM" id="SignalP"/>
    </source>
</evidence>
<keyword evidence="7" id="KW-0961">Cell wall biogenesis/degradation</keyword>
<accession>A0A165Q0C5</accession>
<name>A0A165Q0C5_EXIGL</name>
<dbReference type="OrthoDB" id="4473401at2759"/>
<keyword evidence="5" id="KW-0119">Carbohydrate metabolism</keyword>
<evidence type="ECO:0000256" key="6">
    <source>
        <dbReference type="ARBA" id="ARBA00023295"/>
    </source>
</evidence>
<gene>
    <name evidence="12" type="ORF">EXIGLDRAFT_813362</name>
</gene>
<keyword evidence="13" id="KW-1185">Reference proteome</keyword>
<dbReference type="PANTHER" id="PTHR31983">
    <property type="entry name" value="ENDO-1,3(4)-BETA-GLUCANASE 1"/>
    <property type="match status" value="1"/>
</dbReference>
<evidence type="ECO:0000256" key="1">
    <source>
        <dbReference type="ARBA" id="ARBA00000382"/>
    </source>
</evidence>
<sequence>MAHLRHSFIFLTILFSAVRGVLDPISVAEPKLAGGTVANNAPPGPFFQDFKPPFPTNAWWSGFAAVPQNARVIGPVPYASICTNDSFQFGLSTSEQRRFDGTSVHQASQLDYGLSFVEHESGMDTHKASGWDTQSLSIDFFTKSGNSSMRMFLVPGSPYMTAQFSASTPLFTSLAGVITSLNGVLPSSNVRAVNVTATKFKIVNAIGTYLIYSLNGAITLNVDAFAMTVKASAPFTGVLRFAKMDLAPFEKTLDTYAADYATGVETDYTFNGNQADLIFTWNVVGDPTKLLMLTYPHHRRAMVSPNFLPLTSLAIMTLKGWMYPTIGDSWTMRYTLTDIDFNAPRPPDASCLGALIKGLEYEVAHMGDPEQPGDFYNWGNHIAALSRLGLIADEVSRPDLVQQVVQHLKATIAHWGDPSYTNVQAAYETNWGGVANKAGAGSVFVDFGNGQYNDHNLQYGYFLNAGAVIAKFDPSWLNATNGVGTNADMLSFIARDIANPSPKDPFFPVVRHRDWFAGHSWASGIANGAGSRDQESSTEGINAFYGTLLYSIVTGQKQLEQFARLLLKTEQVGSQTYWHLYPNADPNDRDEPYPEAGARSLVTIGNLEDEQAGAWLFWGAERVEIAAIQILPVTPVNEDLYDAVWVQNVLNYTANELADPTMGDAWKSVIYLAYSNFNPQKAALLSTTLASWGSGNSYSNQVYFTSTRPNPSGKPICASSQLNPEGIFLIQDVESGKFVTSTPSQPDLTANADHSSDASLFQLSFMPGGGSMQNFATGMFVTADPNAQHGILAGAAVPSTWEMLTAVPDPSGEEGVFNLRSGSNLLWIDSSSGSLVNSATTQAAASKLRIVPPPPPQGTFLLQDTQSGQFVQASGDDPTLVATVSTSQEASAFAVSSNSDGTTIQLLSTGQFVSATPSTDDPLQATRGEAR</sequence>
<evidence type="ECO:0000313" key="12">
    <source>
        <dbReference type="EMBL" id="KZW02911.1"/>
    </source>
</evidence>
<dbReference type="SUPFAM" id="SSF50405">
    <property type="entry name" value="Actin-crosslinking proteins"/>
    <property type="match status" value="1"/>
</dbReference>
<dbReference type="InterPro" id="IPR008999">
    <property type="entry name" value="Actin-crosslinking"/>
</dbReference>
<dbReference type="InterPro" id="IPR040720">
    <property type="entry name" value="GH81_C"/>
</dbReference>
<dbReference type="GO" id="GO:0071555">
    <property type="term" value="P:cell wall organization"/>
    <property type="evidence" value="ECO:0007669"/>
    <property type="project" value="UniProtKB-KW"/>
</dbReference>
<dbReference type="Pfam" id="PF17652">
    <property type="entry name" value="Glyco_hydro81C"/>
    <property type="match status" value="1"/>
</dbReference>
<dbReference type="CDD" id="cd00257">
    <property type="entry name" value="beta-trefoil_FSCN-like"/>
    <property type="match status" value="1"/>
</dbReference>
<evidence type="ECO:0000256" key="5">
    <source>
        <dbReference type="ARBA" id="ARBA00023277"/>
    </source>
</evidence>
<keyword evidence="9" id="KW-0732">Signal</keyword>
<evidence type="ECO:0000256" key="7">
    <source>
        <dbReference type="ARBA" id="ARBA00023316"/>
    </source>
</evidence>
<evidence type="ECO:0000259" key="11">
    <source>
        <dbReference type="Pfam" id="PF17652"/>
    </source>
</evidence>
<comment type="catalytic activity">
    <reaction evidence="1">
        <text>Hydrolysis of (1-&gt;3)-beta-D-glucosidic linkages in (1-&gt;3)-beta-D-glucans.</text>
        <dbReference type="EC" id="3.2.1.39"/>
    </reaction>
</comment>
<dbReference type="GO" id="GO:0052861">
    <property type="term" value="F:endo-1,3(4)-beta-glucanase activity"/>
    <property type="evidence" value="ECO:0007669"/>
    <property type="project" value="InterPro"/>
</dbReference>
<dbReference type="InterPro" id="IPR005200">
    <property type="entry name" value="Endo-beta-glucanase"/>
</dbReference>
<feature type="domain" description="Glycosyl hydrolase family 81 N-terminal" evidence="10">
    <location>
        <begin position="49"/>
        <end position="341"/>
    </location>
</feature>
<evidence type="ECO:0000313" key="13">
    <source>
        <dbReference type="Proteomes" id="UP000077266"/>
    </source>
</evidence>
<protein>
    <recommendedName>
        <fullName evidence="3">glucan endo-1,3-beta-D-glucosidase</fullName>
        <ecNumber evidence="3">3.2.1.39</ecNumber>
    </recommendedName>
</protein>
<reference evidence="12 13" key="1">
    <citation type="journal article" date="2016" name="Mol. Biol. Evol.">
        <title>Comparative Genomics of Early-Diverging Mushroom-Forming Fungi Provides Insights into the Origins of Lignocellulose Decay Capabilities.</title>
        <authorList>
            <person name="Nagy L.G."/>
            <person name="Riley R."/>
            <person name="Tritt A."/>
            <person name="Adam C."/>
            <person name="Daum C."/>
            <person name="Floudas D."/>
            <person name="Sun H."/>
            <person name="Yadav J.S."/>
            <person name="Pangilinan J."/>
            <person name="Larsson K.H."/>
            <person name="Matsuura K."/>
            <person name="Barry K."/>
            <person name="Labutti K."/>
            <person name="Kuo R."/>
            <person name="Ohm R.A."/>
            <person name="Bhattacharya S.S."/>
            <person name="Shirouzu T."/>
            <person name="Yoshinaga Y."/>
            <person name="Martin F.M."/>
            <person name="Grigoriev I.V."/>
            <person name="Hibbett D.S."/>
        </authorList>
    </citation>
    <scope>NUCLEOTIDE SEQUENCE [LARGE SCALE GENOMIC DNA]</scope>
    <source>
        <strain evidence="12 13">HHB12029</strain>
    </source>
</reference>
<dbReference type="GO" id="GO:0000272">
    <property type="term" value="P:polysaccharide catabolic process"/>
    <property type="evidence" value="ECO:0007669"/>
    <property type="project" value="UniProtKB-KW"/>
</dbReference>
<dbReference type="AlphaFoldDB" id="A0A165Q0C5"/>